<dbReference type="CDD" id="cd18008">
    <property type="entry name" value="DEXDc_SHPRH-like"/>
    <property type="match status" value="1"/>
</dbReference>
<evidence type="ECO:0000256" key="1">
    <source>
        <dbReference type="ARBA" id="ARBA00022741"/>
    </source>
</evidence>
<dbReference type="GO" id="GO:0016787">
    <property type="term" value="F:hydrolase activity"/>
    <property type="evidence" value="ECO:0007669"/>
    <property type="project" value="UniProtKB-KW"/>
</dbReference>
<sequence length="1097" mass="123461">MEFEDALEWQADTFDYNVPDLTFSDPQIPTTATVNGNQPASLDPRVLLNPQSATANVPPATKISYSAPSTNYQSNHPFTAPENVEATGPGMGNLIENLHHIKKRDSGLSLKRKVDSTNPEEEQKFKKSTTTFNGSAGIISQHLSEQREDTPTIGVTRENVPIDLTEDNDDDIQFVEEKKNEEICLGIIPAKAAMSRLPAVQQMSMKSVGKGFYPRTKLSARRVSGPNKNIDLLDRNGKHCGKLTLQAAAALAPLMDGERMNKARFSFFLDAHKRGDNPSEPGNAISEILRVSVIIHAPQIKAEMIGKWLSSKQLFLLAPPENVAGRYRNPQEPQRPSNRPLNNSAIGARGIVRTEEEVLRDTTTMFDGLVSHENLAEMEADERYISTPLLKHQKQALQFMYDHEQEGVDKDTAGNDVALWKYERLRNGQDSWYHVITGHQVLEKPEWPLGGILADMMGLGKTLSLLSLVAATRAYALHFANHGPMISPEVSPVEANVKTTLIVCPKSVLANWTEQIKAHGKIGKWRTLVYHGTSRTQDLHELGKYDIIFTTYQTLANEFKGVNRALAQLRFYRVILDEAHSIRNPTSAISIACCKTEASRRWAATGTPVQNRLDDLGALFKFLSVKPFDDSKIWNEHITKRFKSADPKVIGDLRLLVDTTTIRRQRDKINLPGRRELMTNLDFSPEEQRLYTRLASGQSKKFQLMTMKHDGQLKGRSYAQMLKLILQLRMFCAHGLEMFPEETRQELLDRTDADNDVALDLGEDPTLGPLEFVTESQAYETIQVLIESDSDQCMMCGNAIGVKKKKVPLGGEDGEDSEEVPTDEEEAEDDETAAKNDEMGCLTTCLHLLCKSCQRGYISETVPTLYEDQHHKCSICDSWVRFGIYELYYSTLQGYNEIRAKKAKKKDLKYDNYPGPHTKVKALLEQLDRSRQETRALPVGEPPIRSVVFSGWTTYLDLISIALEMEGHKFVRLDGSMSIRARTAVLEEFKTNPTITVLLISIKAGGQGLNLTSASKVYMMEPQWNPGVQQQAIDRVHRLGQQRDVTITHFIMNNSVEQGILKLQKRKEDLANLSLERKKTQMEEAQQRLVDLRDLFK</sequence>
<dbReference type="InterPro" id="IPR027417">
    <property type="entry name" value="P-loop_NTPase"/>
</dbReference>
<dbReference type="GO" id="GO:0006281">
    <property type="term" value="P:DNA repair"/>
    <property type="evidence" value="ECO:0007669"/>
    <property type="project" value="TreeGrafter"/>
</dbReference>
<feature type="compositionally biased region" description="Acidic residues" evidence="5">
    <location>
        <begin position="812"/>
        <end position="831"/>
    </location>
</feature>
<dbReference type="SMART" id="SM00490">
    <property type="entry name" value="HELICc"/>
    <property type="match status" value="1"/>
</dbReference>
<dbReference type="InterPro" id="IPR049730">
    <property type="entry name" value="SNF2/RAD54-like_C"/>
</dbReference>
<keyword evidence="9" id="KW-1185">Reference proteome</keyword>
<dbReference type="Pfam" id="PF00176">
    <property type="entry name" value="SNF2-rel_dom"/>
    <property type="match status" value="1"/>
</dbReference>
<dbReference type="InterPro" id="IPR000330">
    <property type="entry name" value="SNF2_N"/>
</dbReference>
<keyword evidence="2" id="KW-0378">Hydrolase</keyword>
<evidence type="ECO:0000313" key="8">
    <source>
        <dbReference type="EMBL" id="WPG98024.1"/>
    </source>
</evidence>
<name>A0AAQ3LZJ4_9PEZI</name>
<dbReference type="GO" id="GO:0005524">
    <property type="term" value="F:ATP binding"/>
    <property type="evidence" value="ECO:0007669"/>
    <property type="project" value="UniProtKB-KW"/>
</dbReference>
<keyword evidence="3" id="KW-0067">ATP-binding</keyword>
<dbReference type="InterPro" id="IPR050628">
    <property type="entry name" value="SNF2_RAD54_helicase_TF"/>
</dbReference>
<proteinExistence type="predicted"/>
<feature type="domain" description="Helicase C-terminal" evidence="7">
    <location>
        <begin position="919"/>
        <end position="1086"/>
    </location>
</feature>
<reference evidence="8 9" key="1">
    <citation type="submission" date="2023-11" db="EMBL/GenBank/DDBJ databases">
        <title>An acidophilic fungus is an integral part of prey digestion in a carnivorous sundew plant.</title>
        <authorList>
            <person name="Tsai I.J."/>
        </authorList>
    </citation>
    <scope>NUCLEOTIDE SEQUENCE [LARGE SCALE GENOMIC DNA]</scope>
    <source>
        <strain evidence="8">169a</strain>
    </source>
</reference>
<dbReference type="SMART" id="SM00487">
    <property type="entry name" value="DEXDc"/>
    <property type="match status" value="1"/>
</dbReference>
<feature type="domain" description="Helicase ATP-binding" evidence="6">
    <location>
        <begin position="442"/>
        <end position="626"/>
    </location>
</feature>
<dbReference type="Pfam" id="PF00271">
    <property type="entry name" value="Helicase_C"/>
    <property type="match status" value="1"/>
</dbReference>
<evidence type="ECO:0000256" key="5">
    <source>
        <dbReference type="SAM" id="MobiDB-lite"/>
    </source>
</evidence>
<dbReference type="InterPro" id="IPR001650">
    <property type="entry name" value="Helicase_C-like"/>
</dbReference>
<evidence type="ECO:0000256" key="3">
    <source>
        <dbReference type="ARBA" id="ARBA00022840"/>
    </source>
</evidence>
<keyword evidence="1" id="KW-0547">Nucleotide-binding</keyword>
<dbReference type="Gene3D" id="3.40.50.10810">
    <property type="entry name" value="Tandem AAA-ATPase domain"/>
    <property type="match status" value="1"/>
</dbReference>
<dbReference type="AlphaFoldDB" id="A0AAQ3LZJ4"/>
<evidence type="ECO:0000259" key="7">
    <source>
        <dbReference type="PROSITE" id="PS51194"/>
    </source>
</evidence>
<dbReference type="GO" id="GO:0008094">
    <property type="term" value="F:ATP-dependent activity, acting on DNA"/>
    <property type="evidence" value="ECO:0007669"/>
    <property type="project" value="TreeGrafter"/>
</dbReference>
<evidence type="ECO:0000256" key="2">
    <source>
        <dbReference type="ARBA" id="ARBA00022801"/>
    </source>
</evidence>
<dbReference type="PANTHER" id="PTHR45626:SF52">
    <property type="entry name" value="SINGLE-STRANDED DNA-DEPENDENT ATPASE (EUROFUNG)"/>
    <property type="match status" value="1"/>
</dbReference>
<evidence type="ECO:0000256" key="4">
    <source>
        <dbReference type="SAM" id="Coils"/>
    </source>
</evidence>
<feature type="region of interest" description="Disordered" evidence="5">
    <location>
        <begin position="807"/>
        <end position="834"/>
    </location>
</feature>
<dbReference type="InterPro" id="IPR038718">
    <property type="entry name" value="SNF2-like_sf"/>
</dbReference>
<organism evidence="8 9">
    <name type="scientific">Acrodontium crateriforme</name>
    <dbReference type="NCBI Taxonomy" id="150365"/>
    <lineage>
        <taxon>Eukaryota</taxon>
        <taxon>Fungi</taxon>
        <taxon>Dikarya</taxon>
        <taxon>Ascomycota</taxon>
        <taxon>Pezizomycotina</taxon>
        <taxon>Dothideomycetes</taxon>
        <taxon>Dothideomycetidae</taxon>
        <taxon>Mycosphaerellales</taxon>
        <taxon>Teratosphaeriaceae</taxon>
        <taxon>Acrodontium</taxon>
    </lineage>
</organism>
<dbReference type="PANTHER" id="PTHR45626">
    <property type="entry name" value="TRANSCRIPTION TERMINATION FACTOR 2-RELATED"/>
    <property type="match status" value="1"/>
</dbReference>
<dbReference type="Proteomes" id="UP001303373">
    <property type="component" value="Chromosome 1"/>
</dbReference>
<dbReference type="CDD" id="cd18793">
    <property type="entry name" value="SF2_C_SNF"/>
    <property type="match status" value="1"/>
</dbReference>
<dbReference type="InterPro" id="IPR014001">
    <property type="entry name" value="Helicase_ATP-bd"/>
</dbReference>
<dbReference type="PROSITE" id="PS51194">
    <property type="entry name" value="HELICASE_CTER"/>
    <property type="match status" value="1"/>
</dbReference>
<keyword evidence="4" id="KW-0175">Coiled coil</keyword>
<dbReference type="PROSITE" id="PS51192">
    <property type="entry name" value="HELICASE_ATP_BIND_1"/>
    <property type="match status" value="1"/>
</dbReference>
<evidence type="ECO:0000313" key="9">
    <source>
        <dbReference type="Proteomes" id="UP001303373"/>
    </source>
</evidence>
<dbReference type="EMBL" id="CP138580">
    <property type="protein sequence ID" value="WPG98024.1"/>
    <property type="molecule type" value="Genomic_DNA"/>
</dbReference>
<dbReference type="Gene3D" id="3.40.50.300">
    <property type="entry name" value="P-loop containing nucleotide triphosphate hydrolases"/>
    <property type="match status" value="1"/>
</dbReference>
<dbReference type="SUPFAM" id="SSF52540">
    <property type="entry name" value="P-loop containing nucleoside triphosphate hydrolases"/>
    <property type="match status" value="2"/>
</dbReference>
<feature type="coiled-coil region" evidence="4">
    <location>
        <begin position="1063"/>
        <end position="1095"/>
    </location>
</feature>
<gene>
    <name evidence="8" type="ORF">R9X50_00080800</name>
</gene>
<dbReference type="GO" id="GO:0005634">
    <property type="term" value="C:nucleus"/>
    <property type="evidence" value="ECO:0007669"/>
    <property type="project" value="TreeGrafter"/>
</dbReference>
<accession>A0AAQ3LZJ4</accession>
<evidence type="ECO:0000259" key="6">
    <source>
        <dbReference type="PROSITE" id="PS51192"/>
    </source>
</evidence>
<protein>
    <submittedName>
        <fullName evidence="8">Swi/snf-related matrix-associated actin-dependent regulator</fullName>
    </submittedName>
</protein>